<dbReference type="Pfam" id="PF00198">
    <property type="entry name" value="2-oxoacid_dh"/>
    <property type="match status" value="1"/>
</dbReference>
<dbReference type="InterPro" id="IPR023213">
    <property type="entry name" value="CAT-like_dom_sf"/>
</dbReference>
<evidence type="ECO:0000256" key="7">
    <source>
        <dbReference type="ARBA" id="ARBA00022823"/>
    </source>
</evidence>
<dbReference type="PROSITE" id="PS00189">
    <property type="entry name" value="LIPOYL"/>
    <property type="match status" value="1"/>
</dbReference>
<dbReference type="NCBIfam" id="TIGR01347">
    <property type="entry name" value="sucB"/>
    <property type="match status" value="1"/>
</dbReference>
<dbReference type="InterPro" id="IPR006255">
    <property type="entry name" value="SucB"/>
</dbReference>
<keyword evidence="13" id="KW-1185">Reference proteome</keyword>
<organism evidence="13 14">
    <name type="scientific">Ziziphus jujuba</name>
    <name type="common">Chinese jujube</name>
    <name type="synonym">Ziziphus sativa</name>
    <dbReference type="NCBI Taxonomy" id="326968"/>
    <lineage>
        <taxon>Eukaryota</taxon>
        <taxon>Viridiplantae</taxon>
        <taxon>Streptophyta</taxon>
        <taxon>Embryophyta</taxon>
        <taxon>Tracheophyta</taxon>
        <taxon>Spermatophyta</taxon>
        <taxon>Magnoliopsida</taxon>
        <taxon>eudicotyledons</taxon>
        <taxon>Gunneridae</taxon>
        <taxon>Pentapetalae</taxon>
        <taxon>rosids</taxon>
        <taxon>fabids</taxon>
        <taxon>Rosales</taxon>
        <taxon>Rhamnaceae</taxon>
        <taxon>Paliureae</taxon>
        <taxon>Ziziphus</taxon>
    </lineage>
</organism>
<protein>
    <recommendedName>
        <fullName evidence="4">dihydrolipoyllysine-residue succinyltransferase</fullName>
        <ecNumber evidence="4">2.3.1.61</ecNumber>
    </recommendedName>
    <alternativeName>
        <fullName evidence="10">2-oxoglutarate dehydrogenase complex component E2</fullName>
    </alternativeName>
</protein>
<name>A0ABM3I7B0_ZIZJJ</name>
<reference evidence="14" key="1">
    <citation type="submission" date="2025-08" db="UniProtKB">
        <authorList>
            <consortium name="RefSeq"/>
        </authorList>
    </citation>
    <scope>IDENTIFICATION</scope>
    <source>
        <tissue evidence="14">Seedling</tissue>
    </source>
</reference>
<feature type="compositionally biased region" description="Polar residues" evidence="11">
    <location>
        <begin position="182"/>
        <end position="194"/>
    </location>
</feature>
<dbReference type="Gene3D" id="3.30.559.10">
    <property type="entry name" value="Chloramphenicol acetyltransferase-like domain"/>
    <property type="match status" value="1"/>
</dbReference>
<evidence type="ECO:0000256" key="11">
    <source>
        <dbReference type="SAM" id="MobiDB-lite"/>
    </source>
</evidence>
<gene>
    <name evidence="14" type="primary">LOC107409183</name>
</gene>
<keyword evidence="6" id="KW-0808">Transferase</keyword>
<sequence>MFGVLRRKAASGGALSASLRAYGPTVSKPRTSSILEKKEIILQPRGFGYVRNFSHRILPGWLTTLTPMRKVAASQPELIIQICGRPFSSDNGDLIDAVVPFMGESITDGTLAKFLKNPGDGVEVDEPIAQIETDKVTVDVASPEAGVIQKFVAKEGDTVEPGTKIAVISKPEGGVAHVAPSENISGKAASQPSHPTEKTEEDKQTPKVEITPMTDKPKEYSLSPPKRSAIEPQLPPKERERRVPMTRIRKRVATRLKDSQNTYAMLTTFNEVDMTNLMKLRSDYKDTFVDKHGVKLGLMSGFVKAAVSGLQNQPIINAVIDGDDIIYRDYIDISIAVGTPKGLVVPVVRNADKMNFAQIEKEINTLAKRANDGSLSIDEMAGGSFTISNGGVYGSLLSTPIINPPQSAILGMHSIVSRPMVVGGNVVPRPMMYIALTYDHRLIDGREAVFFLCRIKDVVEDPRRLLLDI</sequence>
<evidence type="ECO:0000256" key="10">
    <source>
        <dbReference type="ARBA" id="ARBA00032406"/>
    </source>
</evidence>
<dbReference type="InterPro" id="IPR003016">
    <property type="entry name" value="2-oxoA_DH_lipoyl-BS"/>
</dbReference>
<feature type="region of interest" description="Disordered" evidence="11">
    <location>
        <begin position="173"/>
        <end position="240"/>
    </location>
</feature>
<accession>A0ABM3I7B0</accession>
<dbReference type="InterPro" id="IPR001078">
    <property type="entry name" value="2-oxoacid_DH_actylTfrase"/>
</dbReference>
<dbReference type="InterPro" id="IPR000089">
    <property type="entry name" value="Biotin_lipoyl"/>
</dbReference>
<dbReference type="Gene3D" id="2.40.50.100">
    <property type="match status" value="1"/>
</dbReference>
<comment type="similarity">
    <text evidence="3">Belongs to the 2-oxoacid dehydrogenase family.</text>
</comment>
<keyword evidence="5" id="KW-0816">Tricarboxylic acid cycle</keyword>
<dbReference type="InterPro" id="IPR050537">
    <property type="entry name" value="2-oxoacid_dehydrogenase"/>
</dbReference>
<dbReference type="Proteomes" id="UP001652623">
    <property type="component" value="Chromosome 1"/>
</dbReference>
<comment type="pathway">
    <text evidence="2">Amino-acid degradation; L-lysine degradation via saccharopine pathway; glutaryl-CoA from L-lysine: step 6/6.</text>
</comment>
<evidence type="ECO:0000256" key="6">
    <source>
        <dbReference type="ARBA" id="ARBA00022679"/>
    </source>
</evidence>
<dbReference type="Pfam" id="PF00364">
    <property type="entry name" value="Biotin_lipoyl"/>
    <property type="match status" value="1"/>
</dbReference>
<dbReference type="EC" id="2.3.1.61" evidence="4"/>
<evidence type="ECO:0000256" key="5">
    <source>
        <dbReference type="ARBA" id="ARBA00022532"/>
    </source>
</evidence>
<evidence type="ECO:0000256" key="3">
    <source>
        <dbReference type="ARBA" id="ARBA00007317"/>
    </source>
</evidence>
<keyword evidence="8" id="KW-0809">Transit peptide</keyword>
<evidence type="ECO:0000259" key="12">
    <source>
        <dbReference type="PROSITE" id="PS50968"/>
    </source>
</evidence>
<keyword evidence="7" id="KW-0450">Lipoyl</keyword>
<evidence type="ECO:0000256" key="1">
    <source>
        <dbReference type="ARBA" id="ARBA00001938"/>
    </source>
</evidence>
<dbReference type="SUPFAM" id="SSF52777">
    <property type="entry name" value="CoA-dependent acyltransferases"/>
    <property type="match status" value="1"/>
</dbReference>
<evidence type="ECO:0000256" key="4">
    <source>
        <dbReference type="ARBA" id="ARBA00012945"/>
    </source>
</evidence>
<dbReference type="RefSeq" id="XP_048322062.2">
    <property type="nucleotide sequence ID" value="XM_048466105.2"/>
</dbReference>
<dbReference type="PANTHER" id="PTHR43416:SF5">
    <property type="entry name" value="DIHYDROLIPOYLLYSINE-RESIDUE SUCCINYLTRANSFERASE COMPONENT OF 2-OXOGLUTARATE DEHYDROGENASE COMPLEX, MITOCHONDRIAL"/>
    <property type="match status" value="1"/>
</dbReference>
<dbReference type="SUPFAM" id="SSF51230">
    <property type="entry name" value="Single hybrid motif"/>
    <property type="match status" value="1"/>
</dbReference>
<dbReference type="PROSITE" id="PS50968">
    <property type="entry name" value="BIOTINYL_LIPOYL"/>
    <property type="match status" value="1"/>
</dbReference>
<evidence type="ECO:0000256" key="9">
    <source>
        <dbReference type="ARBA" id="ARBA00023315"/>
    </source>
</evidence>
<proteinExistence type="inferred from homology"/>
<feature type="domain" description="Lipoyl-binding" evidence="12">
    <location>
        <begin position="94"/>
        <end position="169"/>
    </location>
</feature>
<feature type="compositionally biased region" description="Basic and acidic residues" evidence="11">
    <location>
        <begin position="195"/>
        <end position="206"/>
    </location>
</feature>
<dbReference type="CDD" id="cd06849">
    <property type="entry name" value="lipoyl_domain"/>
    <property type="match status" value="1"/>
</dbReference>
<evidence type="ECO:0000313" key="13">
    <source>
        <dbReference type="Proteomes" id="UP001652623"/>
    </source>
</evidence>
<comment type="cofactor">
    <cofactor evidence="1">
        <name>(R)-lipoate</name>
        <dbReference type="ChEBI" id="CHEBI:83088"/>
    </cofactor>
</comment>
<evidence type="ECO:0000313" key="14">
    <source>
        <dbReference type="RefSeq" id="XP_048322062.2"/>
    </source>
</evidence>
<dbReference type="InterPro" id="IPR011053">
    <property type="entry name" value="Single_hybrid_motif"/>
</dbReference>
<evidence type="ECO:0000256" key="2">
    <source>
        <dbReference type="ARBA" id="ARBA00005145"/>
    </source>
</evidence>
<dbReference type="GeneID" id="107409183"/>
<dbReference type="PANTHER" id="PTHR43416">
    <property type="entry name" value="DIHYDROLIPOYLLYSINE-RESIDUE SUCCINYLTRANSFERASE COMPONENT OF 2-OXOGLUTARATE DEHYDROGENASE COMPLEX, MITOCHONDRIAL-RELATED"/>
    <property type="match status" value="1"/>
</dbReference>
<evidence type="ECO:0000256" key="8">
    <source>
        <dbReference type="ARBA" id="ARBA00022946"/>
    </source>
</evidence>
<keyword evidence="9" id="KW-0012">Acyltransferase</keyword>